<dbReference type="GO" id="GO:0046872">
    <property type="term" value="F:metal ion binding"/>
    <property type="evidence" value="ECO:0007669"/>
    <property type="project" value="UniProtKB-KW"/>
</dbReference>
<keyword evidence="4" id="KW-0408">Iron</keyword>
<name>A0A2A7MQL3_MYCAG</name>
<dbReference type="OrthoDB" id="177652at2"/>
<dbReference type="InterPro" id="IPR039650">
    <property type="entry name" value="HdrA-like"/>
</dbReference>
<dbReference type="Proteomes" id="UP000220914">
    <property type="component" value="Unassembled WGS sequence"/>
</dbReference>
<dbReference type="EMBL" id="PDCP01000114">
    <property type="protein sequence ID" value="PEG33438.1"/>
    <property type="molecule type" value="Genomic_DNA"/>
</dbReference>
<keyword evidence="2" id="KW-0479">Metal-binding</keyword>
<dbReference type="Pfam" id="PF12831">
    <property type="entry name" value="FAD_oxidored"/>
    <property type="match status" value="1"/>
</dbReference>
<dbReference type="PANTHER" id="PTHR43498:SF1">
    <property type="entry name" value="COB--COM HETERODISULFIDE REDUCTASE IRON-SULFUR SUBUNIT A"/>
    <property type="match status" value="1"/>
</dbReference>
<evidence type="ECO:0000256" key="4">
    <source>
        <dbReference type="ARBA" id="ARBA00023004"/>
    </source>
</evidence>
<dbReference type="Gene3D" id="3.50.50.60">
    <property type="entry name" value="FAD/NAD(P)-binding domain"/>
    <property type="match status" value="1"/>
</dbReference>
<keyword evidence="7" id="KW-1185">Reference proteome</keyword>
<evidence type="ECO:0000256" key="1">
    <source>
        <dbReference type="ARBA" id="ARBA00022485"/>
    </source>
</evidence>
<keyword evidence="3" id="KW-0560">Oxidoreductase</keyword>
<dbReference type="GO" id="GO:0051539">
    <property type="term" value="F:4 iron, 4 sulfur cluster binding"/>
    <property type="evidence" value="ECO:0007669"/>
    <property type="project" value="UniProtKB-KW"/>
</dbReference>
<keyword evidence="1" id="KW-0004">4Fe-4S</keyword>
<dbReference type="PANTHER" id="PTHR43498">
    <property type="entry name" value="FERREDOXIN:COB-COM HETERODISULFIDE REDUCTASE SUBUNIT A"/>
    <property type="match status" value="1"/>
</dbReference>
<dbReference type="SUPFAM" id="SSF51905">
    <property type="entry name" value="FAD/NAD(P)-binding domain"/>
    <property type="match status" value="1"/>
</dbReference>
<comment type="caution">
    <text evidence="6">The sequence shown here is derived from an EMBL/GenBank/DDBJ whole genome shotgun (WGS) entry which is preliminary data.</text>
</comment>
<keyword evidence="5" id="KW-0411">Iron-sulfur</keyword>
<dbReference type="InterPro" id="IPR036188">
    <property type="entry name" value="FAD/NAD-bd_sf"/>
</dbReference>
<evidence type="ECO:0000313" key="6">
    <source>
        <dbReference type="EMBL" id="PEG33438.1"/>
    </source>
</evidence>
<dbReference type="GO" id="GO:0016491">
    <property type="term" value="F:oxidoreductase activity"/>
    <property type="evidence" value="ECO:0007669"/>
    <property type="project" value="UniProtKB-KW"/>
</dbReference>
<sequence length="464" mass="49213">MVGRFLRGGVTTAVYEGLAFECRHWHHLHSNSRKLRGPVPGETEFDVIVVGGGTAGVAAAISAARAGARTALVERSGFLGGTMTGVSLGSLCGFYMVDEQGRPQMLAGSIPAEIVERLRSAGGAPAEPVDLLQTSTVPYDPFVLKRVLDDVVAEARVSVFAQSWGAEPLCDGDRVTGVRIYSGQGRGELRCAALVDASGDAVIAAAAGVECVQRPDLQSPTAMFRFGGVDTDTAIRLSRDDLRAALECAIADGVSLPRTAGGMFSVRPGVVHVNITRLPVPENGAVLAPEELGWLEREGRKQVSLYEAVFRRYVPGFADAFVIDAGTHLGIRESRRLVGRYTLTGDDVRSGARFDDGIACCAWPMETHGVDQSVTWEWLRPGVFYQIPLRSLLPRTIDGIMVAGRSLSADPVAHASARVSAPCMAMGEAAGLTAAISARTAKPPASVPSEYVCHELRQRGAFLG</sequence>
<proteinExistence type="predicted"/>
<evidence type="ECO:0000313" key="7">
    <source>
        <dbReference type="Proteomes" id="UP000220914"/>
    </source>
</evidence>
<dbReference type="AlphaFoldDB" id="A0A2A7MQL3"/>
<protein>
    <submittedName>
        <fullName evidence="6">FAD-dependent oxidoreductase</fullName>
    </submittedName>
</protein>
<reference evidence="6 7" key="1">
    <citation type="submission" date="2017-10" db="EMBL/GenBank/DDBJ databases">
        <title>The new phylogeny of genus Mycobacterium.</title>
        <authorList>
            <person name="Tortoli E."/>
            <person name="Trovato A."/>
            <person name="Cirillo D.M."/>
        </authorList>
    </citation>
    <scope>NUCLEOTIDE SEQUENCE [LARGE SCALE GENOMIC DNA]</scope>
    <source>
        <strain evidence="6 7">CCUG37673</strain>
    </source>
</reference>
<gene>
    <name evidence="6" type="ORF">CQY20_30830</name>
</gene>
<organism evidence="6 7">
    <name type="scientific">Mycolicibacterium agri</name>
    <name type="common">Mycobacterium agri</name>
    <dbReference type="NCBI Taxonomy" id="36811"/>
    <lineage>
        <taxon>Bacteria</taxon>
        <taxon>Bacillati</taxon>
        <taxon>Actinomycetota</taxon>
        <taxon>Actinomycetes</taxon>
        <taxon>Mycobacteriales</taxon>
        <taxon>Mycobacteriaceae</taxon>
        <taxon>Mycolicibacterium</taxon>
    </lineage>
</organism>
<accession>A0A2A7MQL3</accession>
<evidence type="ECO:0000256" key="5">
    <source>
        <dbReference type="ARBA" id="ARBA00023014"/>
    </source>
</evidence>
<evidence type="ECO:0000256" key="3">
    <source>
        <dbReference type="ARBA" id="ARBA00023002"/>
    </source>
</evidence>
<evidence type="ECO:0000256" key="2">
    <source>
        <dbReference type="ARBA" id="ARBA00022723"/>
    </source>
</evidence>